<keyword evidence="3" id="KW-1185">Reference proteome</keyword>
<feature type="transmembrane region" description="Helical" evidence="1">
    <location>
        <begin position="55"/>
        <end position="82"/>
    </location>
</feature>
<protein>
    <submittedName>
        <fullName evidence="2">Uncharacterized protein</fullName>
    </submittedName>
</protein>
<name>A0A848K8Z2_9NOCA</name>
<comment type="caution">
    <text evidence="2">The sequence shown here is derived from an EMBL/GenBank/DDBJ whole genome shotgun (WGS) entry which is preliminary data.</text>
</comment>
<accession>A0A848K8Z2</accession>
<organism evidence="2 3">
    <name type="scientific">Antrihabitans stalactiti</name>
    <dbReference type="NCBI Taxonomy" id="2584121"/>
    <lineage>
        <taxon>Bacteria</taxon>
        <taxon>Bacillati</taxon>
        <taxon>Actinomycetota</taxon>
        <taxon>Actinomycetes</taxon>
        <taxon>Mycobacteriales</taxon>
        <taxon>Nocardiaceae</taxon>
        <taxon>Antrihabitans</taxon>
    </lineage>
</organism>
<evidence type="ECO:0000313" key="2">
    <source>
        <dbReference type="EMBL" id="NMN95405.1"/>
    </source>
</evidence>
<sequence length="161" mass="16957">MKQQTYRLQPPPNLFTTAPPTIDWAVGSTFMPAPGVTDWQQPISYTPPSKPVMPAALAVAAALLGAAGLLVLFSGLVGILIFGSSGTTATILWSAVFQLGAAVALVKIPGAVTRLVASVAAAWWVLTILGVVVAVPVLLLLWSPSSVKAYYRQLKRFRSLS</sequence>
<gene>
    <name evidence="2" type="ORF">FGL95_10225</name>
</gene>
<dbReference type="EMBL" id="VCQU01000003">
    <property type="protein sequence ID" value="NMN95405.1"/>
    <property type="molecule type" value="Genomic_DNA"/>
</dbReference>
<reference evidence="2 3" key="1">
    <citation type="submission" date="2019-05" db="EMBL/GenBank/DDBJ databases">
        <authorList>
            <person name="Lee S.D."/>
        </authorList>
    </citation>
    <scope>NUCLEOTIDE SEQUENCE [LARGE SCALE GENOMIC DNA]</scope>
    <source>
        <strain evidence="2 3">YC2-7</strain>
    </source>
</reference>
<dbReference type="AlphaFoldDB" id="A0A848K8Z2"/>
<proteinExistence type="predicted"/>
<evidence type="ECO:0000313" key="3">
    <source>
        <dbReference type="Proteomes" id="UP000535543"/>
    </source>
</evidence>
<dbReference type="RefSeq" id="WP_169586259.1">
    <property type="nucleotide sequence ID" value="NZ_VCQU01000003.1"/>
</dbReference>
<reference evidence="2 3" key="2">
    <citation type="submission" date="2020-06" db="EMBL/GenBank/DDBJ databases">
        <title>Antribacter stalactiti gen. nov., sp. nov., a new member of the family Nacardiaceae isolated from a cave.</title>
        <authorList>
            <person name="Kim I.S."/>
        </authorList>
    </citation>
    <scope>NUCLEOTIDE SEQUENCE [LARGE SCALE GENOMIC DNA]</scope>
    <source>
        <strain evidence="2 3">YC2-7</strain>
    </source>
</reference>
<evidence type="ECO:0000256" key="1">
    <source>
        <dbReference type="SAM" id="Phobius"/>
    </source>
</evidence>
<feature type="transmembrane region" description="Helical" evidence="1">
    <location>
        <begin position="89"/>
        <end position="109"/>
    </location>
</feature>
<feature type="transmembrane region" description="Helical" evidence="1">
    <location>
        <begin position="121"/>
        <end position="142"/>
    </location>
</feature>
<dbReference type="Proteomes" id="UP000535543">
    <property type="component" value="Unassembled WGS sequence"/>
</dbReference>
<keyword evidence="1" id="KW-1133">Transmembrane helix</keyword>
<keyword evidence="1" id="KW-0812">Transmembrane</keyword>
<keyword evidence="1" id="KW-0472">Membrane</keyword>